<name>A0A8I1DS35_BURCE</name>
<proteinExistence type="predicted"/>
<dbReference type="EMBL" id="JAEDXG010000048">
    <property type="protein sequence ID" value="MBH9701561.1"/>
    <property type="molecule type" value="Genomic_DNA"/>
</dbReference>
<evidence type="ECO:0000313" key="2">
    <source>
        <dbReference type="Proteomes" id="UP000645612"/>
    </source>
</evidence>
<dbReference type="AlphaFoldDB" id="A0A8I1DS35"/>
<organism evidence="1 2">
    <name type="scientific">Burkholderia cepacia</name>
    <name type="common">Pseudomonas cepacia</name>
    <dbReference type="NCBI Taxonomy" id="292"/>
    <lineage>
        <taxon>Bacteria</taxon>
        <taxon>Pseudomonadati</taxon>
        <taxon>Pseudomonadota</taxon>
        <taxon>Betaproteobacteria</taxon>
        <taxon>Burkholderiales</taxon>
        <taxon>Burkholderiaceae</taxon>
        <taxon>Burkholderia</taxon>
        <taxon>Burkholderia cepacia complex</taxon>
    </lineage>
</organism>
<protein>
    <submittedName>
        <fullName evidence="1">Uncharacterized protein</fullName>
    </submittedName>
</protein>
<dbReference type="Proteomes" id="UP000645612">
    <property type="component" value="Unassembled WGS sequence"/>
</dbReference>
<accession>A0A8I1DS35</accession>
<dbReference type="RefSeq" id="WP_176131838.1">
    <property type="nucleotide sequence ID" value="NZ_CADDZZ010000039.1"/>
</dbReference>
<gene>
    <name evidence="1" type="ORF">JAO13_34490</name>
</gene>
<sequence length="100" mass="11445">MRARRRFAANSAIEGRAIAQTGQIVKQFQEIRCSWKSLSSKGLRNILHVVSRNIDKIARLNGGAWLFRALHPAARIKMRRFVSIDTYYVVFETYVVPPGI</sequence>
<reference evidence="1" key="1">
    <citation type="submission" date="2020-12" db="EMBL/GenBank/DDBJ databases">
        <title>Burkholderia cepacia complex in Mexico.</title>
        <authorList>
            <person name="Estrada P."/>
        </authorList>
    </citation>
    <scope>NUCLEOTIDE SEQUENCE</scope>
    <source>
        <strain evidence="1">871</strain>
    </source>
</reference>
<evidence type="ECO:0000313" key="1">
    <source>
        <dbReference type="EMBL" id="MBH9701561.1"/>
    </source>
</evidence>
<comment type="caution">
    <text evidence="1">The sequence shown here is derived from an EMBL/GenBank/DDBJ whole genome shotgun (WGS) entry which is preliminary data.</text>
</comment>